<keyword evidence="2" id="KW-1185">Reference proteome</keyword>
<dbReference type="AlphaFoldDB" id="A0AA36NB33"/>
<organism evidence="1 2">
    <name type="scientific">Effrenium voratum</name>
    <dbReference type="NCBI Taxonomy" id="2562239"/>
    <lineage>
        <taxon>Eukaryota</taxon>
        <taxon>Sar</taxon>
        <taxon>Alveolata</taxon>
        <taxon>Dinophyceae</taxon>
        <taxon>Suessiales</taxon>
        <taxon>Symbiodiniaceae</taxon>
        <taxon>Effrenium</taxon>
    </lineage>
</organism>
<sequence length="364" mass="40874">MQRACFDCAEDYVAWMQEPTRVVHVEWRKVRHEKSRGYTSHSWLELRLLDGTRMRVEIYADQGYTELLFDPRRLRGSDSRFFDSNSTIYDGRVATANDLSRPLTAESLRQEAQALAQRQYSLSEFNCHHFVLELWNSLVVSSLRSQHYPDRAKVGLLWGVEEMVGTWLQGIASVKSVGAAAYANEGAGAGGGGGGEVFVLETTGPLRQADLPGRDFFGKNTLDCAWAGKWLPGVEEHCALRLVERIRNFNLAKVAERLDLSLPKASWTLGSVSVTSTSLAAQEERCFLALRGKELRLAVSVALGSQRLLLLSENLLQEEESGSWHARLRASSKGAHELAEELQEDLQVALRRSEWRPALNAWNR</sequence>
<dbReference type="Proteomes" id="UP001178507">
    <property type="component" value="Unassembled WGS sequence"/>
</dbReference>
<reference evidence="1" key="1">
    <citation type="submission" date="2023-08" db="EMBL/GenBank/DDBJ databases">
        <authorList>
            <person name="Chen Y."/>
            <person name="Shah S."/>
            <person name="Dougan E. K."/>
            <person name="Thang M."/>
            <person name="Chan C."/>
        </authorList>
    </citation>
    <scope>NUCLEOTIDE SEQUENCE</scope>
</reference>
<name>A0AA36NB33_9DINO</name>
<protein>
    <submittedName>
        <fullName evidence="1">Uncharacterized protein</fullName>
    </submittedName>
</protein>
<comment type="caution">
    <text evidence="1">The sequence shown here is derived from an EMBL/GenBank/DDBJ whole genome shotgun (WGS) entry which is preliminary data.</text>
</comment>
<proteinExistence type="predicted"/>
<evidence type="ECO:0000313" key="2">
    <source>
        <dbReference type="Proteomes" id="UP001178507"/>
    </source>
</evidence>
<dbReference type="EMBL" id="CAUJNA010003250">
    <property type="protein sequence ID" value="CAJ1396996.1"/>
    <property type="molecule type" value="Genomic_DNA"/>
</dbReference>
<accession>A0AA36NB33</accession>
<gene>
    <name evidence="1" type="ORF">EVOR1521_LOCUS21107</name>
</gene>
<evidence type="ECO:0000313" key="1">
    <source>
        <dbReference type="EMBL" id="CAJ1396996.1"/>
    </source>
</evidence>